<evidence type="ECO:0000256" key="4">
    <source>
        <dbReference type="ARBA" id="ARBA00022692"/>
    </source>
</evidence>
<comment type="similarity">
    <text evidence="8">Belongs to the binding-protein-dependent transport system permease family. LivHM subfamily.</text>
</comment>
<dbReference type="PANTHER" id="PTHR11795">
    <property type="entry name" value="BRANCHED-CHAIN AMINO ACID TRANSPORT SYSTEM PERMEASE PROTEIN LIVH"/>
    <property type="match status" value="1"/>
</dbReference>
<organism evidence="10 11">
    <name type="scientific">Halorubrum persicum</name>
    <dbReference type="NCBI Taxonomy" id="1383844"/>
    <lineage>
        <taxon>Archaea</taxon>
        <taxon>Methanobacteriati</taxon>
        <taxon>Methanobacteriota</taxon>
        <taxon>Stenosarchaea group</taxon>
        <taxon>Halobacteria</taxon>
        <taxon>Halobacteriales</taxon>
        <taxon>Haloferacaceae</taxon>
        <taxon>Halorubrum</taxon>
    </lineage>
</organism>
<evidence type="ECO:0000256" key="7">
    <source>
        <dbReference type="ARBA" id="ARBA00023136"/>
    </source>
</evidence>
<comment type="caution">
    <text evidence="10">The sequence shown here is derived from an EMBL/GenBank/DDBJ whole genome shotgun (WGS) entry which is preliminary data.</text>
</comment>
<feature type="transmembrane region" description="Helical" evidence="9">
    <location>
        <begin position="267"/>
        <end position="286"/>
    </location>
</feature>
<evidence type="ECO:0000256" key="6">
    <source>
        <dbReference type="ARBA" id="ARBA00022989"/>
    </source>
</evidence>
<dbReference type="Proteomes" id="UP000222824">
    <property type="component" value="Unassembled WGS sequence"/>
</dbReference>
<feature type="transmembrane region" description="Helical" evidence="9">
    <location>
        <begin position="102"/>
        <end position="123"/>
    </location>
</feature>
<dbReference type="GO" id="GO:0006865">
    <property type="term" value="P:amino acid transport"/>
    <property type="evidence" value="ECO:0007669"/>
    <property type="project" value="UniProtKB-KW"/>
</dbReference>
<keyword evidence="11" id="KW-1185">Reference proteome</keyword>
<feature type="transmembrane region" description="Helical" evidence="9">
    <location>
        <begin position="198"/>
        <end position="220"/>
    </location>
</feature>
<gene>
    <name evidence="10" type="ORF">DJ69_03010</name>
</gene>
<dbReference type="CDD" id="cd06582">
    <property type="entry name" value="TM_PBP1_LivH_like"/>
    <property type="match status" value="1"/>
</dbReference>
<dbReference type="Pfam" id="PF02653">
    <property type="entry name" value="BPD_transp_2"/>
    <property type="match status" value="1"/>
</dbReference>
<evidence type="ECO:0000313" key="10">
    <source>
        <dbReference type="EMBL" id="PHQ39955.1"/>
    </source>
</evidence>
<keyword evidence="3" id="KW-1003">Cell membrane</keyword>
<dbReference type="AlphaFoldDB" id="A0A2G1WLY6"/>
<feature type="transmembrane region" description="Helical" evidence="9">
    <location>
        <begin position="149"/>
        <end position="169"/>
    </location>
</feature>
<accession>A0A2G1WLY6</accession>
<evidence type="ECO:0000256" key="5">
    <source>
        <dbReference type="ARBA" id="ARBA00022970"/>
    </source>
</evidence>
<evidence type="ECO:0000256" key="9">
    <source>
        <dbReference type="SAM" id="Phobius"/>
    </source>
</evidence>
<keyword evidence="6 9" id="KW-1133">Transmembrane helix</keyword>
<dbReference type="GO" id="GO:0005886">
    <property type="term" value="C:plasma membrane"/>
    <property type="evidence" value="ECO:0007669"/>
    <property type="project" value="UniProtKB-SubCell"/>
</dbReference>
<dbReference type="PANTHER" id="PTHR11795:SF442">
    <property type="entry name" value="ABC TRANSPORTER ATP-BINDING PROTEIN"/>
    <property type="match status" value="1"/>
</dbReference>
<sequence length="297" mass="30748">MSLPSLVPLIGVADVVIGLSLGSRLFLIAVGLSLIFGVLGVLNFAHGGFYMLGAYVTLAVVTGLIDNFWIAAVAGALAVGVVGATIEFAAIRPLYDRVDADLDQLIVTFGFVLVIHEAVRFIWGSGSYSIDPPDVFNFSVSLGGSTFSAYRLVVIGLAIAVLAGLWLFITRTYFGSLVRGTSSDREMASMLGVDVPRLYTGVFFLGSVLAGLGGALSAPLQSTSPALGDQVIIDAFIVVVIGGLGSMSGAFVGAMLIGMMQSLGPQFISAGSIAIPFLAMVIVLLFRPEGLFGGIGE</sequence>
<evidence type="ECO:0000313" key="11">
    <source>
        <dbReference type="Proteomes" id="UP000222824"/>
    </source>
</evidence>
<keyword evidence="2" id="KW-0813">Transport</keyword>
<protein>
    <submittedName>
        <fullName evidence="10">Branched-chain amino acid ABC transporter permease</fullName>
    </submittedName>
</protein>
<feature type="transmembrane region" description="Helical" evidence="9">
    <location>
        <begin position="68"/>
        <end position="90"/>
    </location>
</feature>
<keyword evidence="7 9" id="KW-0472">Membrane</keyword>
<reference evidence="10 11" key="1">
    <citation type="journal article" date="2014" name="Front. Microbiol.">
        <title>Population and genomic analysis of the genus Halorubrum.</title>
        <authorList>
            <person name="Fullmer M.S."/>
            <person name="Soucy S.M."/>
            <person name="Swithers K.S."/>
            <person name="Makkay A.M."/>
            <person name="Wheeler R."/>
            <person name="Ventosa A."/>
            <person name="Gogarten J.P."/>
            <person name="Papke R.T."/>
        </authorList>
    </citation>
    <scope>NUCLEOTIDE SEQUENCE [LARGE SCALE GENOMIC DNA]</scope>
    <source>
        <strain evidence="10 11">C49</strain>
    </source>
</reference>
<dbReference type="GO" id="GO:0022857">
    <property type="term" value="F:transmembrane transporter activity"/>
    <property type="evidence" value="ECO:0007669"/>
    <property type="project" value="InterPro"/>
</dbReference>
<keyword evidence="4 9" id="KW-0812">Transmembrane</keyword>
<name>A0A2G1WLY6_9EURY</name>
<feature type="transmembrane region" description="Helical" evidence="9">
    <location>
        <begin position="232"/>
        <end position="255"/>
    </location>
</feature>
<evidence type="ECO:0000256" key="8">
    <source>
        <dbReference type="ARBA" id="ARBA00037998"/>
    </source>
</evidence>
<comment type="subcellular location">
    <subcellularLocation>
        <location evidence="1">Cell membrane</location>
        <topology evidence="1">Multi-pass membrane protein</topology>
    </subcellularLocation>
</comment>
<evidence type="ECO:0000256" key="3">
    <source>
        <dbReference type="ARBA" id="ARBA00022475"/>
    </source>
</evidence>
<dbReference type="RefSeq" id="WP_099254239.1">
    <property type="nucleotide sequence ID" value="NZ_NHOA01000020.1"/>
</dbReference>
<keyword evidence="5" id="KW-0029">Amino-acid transport</keyword>
<dbReference type="EMBL" id="NHOA01000020">
    <property type="protein sequence ID" value="PHQ39955.1"/>
    <property type="molecule type" value="Genomic_DNA"/>
</dbReference>
<dbReference type="OrthoDB" id="43815at2157"/>
<dbReference type="InterPro" id="IPR001851">
    <property type="entry name" value="ABC_transp_permease"/>
</dbReference>
<dbReference type="InterPro" id="IPR052157">
    <property type="entry name" value="BCAA_transport_permease"/>
</dbReference>
<proteinExistence type="inferred from homology"/>
<evidence type="ECO:0000256" key="1">
    <source>
        <dbReference type="ARBA" id="ARBA00004651"/>
    </source>
</evidence>
<evidence type="ECO:0000256" key="2">
    <source>
        <dbReference type="ARBA" id="ARBA00022448"/>
    </source>
</evidence>